<evidence type="ECO:0000313" key="2">
    <source>
        <dbReference type="EMBL" id="SEN28947.1"/>
    </source>
</evidence>
<keyword evidence="1" id="KW-0812">Transmembrane</keyword>
<comment type="caution">
    <text evidence="2">The sequence shown here is derived from an EMBL/GenBank/DDBJ whole genome shotgun (WGS) entry which is preliminary data.</text>
</comment>
<reference evidence="2 3" key="1">
    <citation type="submission" date="2016-10" db="EMBL/GenBank/DDBJ databases">
        <authorList>
            <person name="Varghese N."/>
            <person name="Submissions S."/>
        </authorList>
    </citation>
    <scope>NUCLEOTIDE SEQUENCE [LARGE SCALE GENOMIC DNA]</scope>
    <source>
        <strain evidence="2 3">DSM 21619</strain>
    </source>
</reference>
<sequence length="39" mass="4464">MDSKPSKGKKAFFYTMLVLLAVMMILTIYFVVKGYSDLL</sequence>
<dbReference type="Proteomes" id="UP000199735">
    <property type="component" value="Unassembled WGS sequence"/>
</dbReference>
<keyword evidence="1" id="KW-1133">Transmembrane helix</keyword>
<evidence type="ECO:0000256" key="1">
    <source>
        <dbReference type="SAM" id="Phobius"/>
    </source>
</evidence>
<feature type="transmembrane region" description="Helical" evidence="1">
    <location>
        <begin position="12"/>
        <end position="32"/>
    </location>
</feature>
<proteinExistence type="predicted"/>
<evidence type="ECO:0000313" key="3">
    <source>
        <dbReference type="Proteomes" id="UP000199735"/>
    </source>
</evidence>
<organism evidence="2 3">
    <name type="scientific">Terribacillus saccharophilus</name>
    <dbReference type="NCBI Taxonomy" id="361277"/>
    <lineage>
        <taxon>Bacteria</taxon>
        <taxon>Bacillati</taxon>
        <taxon>Bacillota</taxon>
        <taxon>Bacilli</taxon>
        <taxon>Bacillales</taxon>
        <taxon>Bacillaceae</taxon>
        <taxon>Terribacillus</taxon>
    </lineage>
</organism>
<accession>A0AAX2EFE1</accession>
<protein>
    <submittedName>
        <fullName evidence="2">Uncharacterized protein</fullName>
    </submittedName>
</protein>
<keyword evidence="1" id="KW-0472">Membrane</keyword>
<dbReference type="EMBL" id="FOCD01000002">
    <property type="protein sequence ID" value="SEN28947.1"/>
    <property type="molecule type" value="Genomic_DNA"/>
</dbReference>
<dbReference type="AlphaFoldDB" id="A0AAX2EFE1"/>
<name>A0AAX2EFE1_9BACI</name>
<gene>
    <name evidence="2" type="ORF">SAMN04489762_1882</name>
</gene>